<organism evidence="2 3">
    <name type="scientific">Trichonephila inaurata madagascariensis</name>
    <dbReference type="NCBI Taxonomy" id="2747483"/>
    <lineage>
        <taxon>Eukaryota</taxon>
        <taxon>Metazoa</taxon>
        <taxon>Ecdysozoa</taxon>
        <taxon>Arthropoda</taxon>
        <taxon>Chelicerata</taxon>
        <taxon>Arachnida</taxon>
        <taxon>Araneae</taxon>
        <taxon>Araneomorphae</taxon>
        <taxon>Entelegynae</taxon>
        <taxon>Araneoidea</taxon>
        <taxon>Nephilidae</taxon>
        <taxon>Trichonephila</taxon>
        <taxon>Trichonephila inaurata</taxon>
    </lineage>
</organism>
<evidence type="ECO:0000256" key="1">
    <source>
        <dbReference type="ARBA" id="ARBA00005361"/>
    </source>
</evidence>
<dbReference type="CDD" id="cd21451">
    <property type="entry name" value="DLC-like_TCTEX1D"/>
    <property type="match status" value="1"/>
</dbReference>
<protein>
    <submittedName>
        <fullName evidence="2">Uncharacterized protein</fullName>
    </submittedName>
</protein>
<dbReference type="InterPro" id="IPR005334">
    <property type="entry name" value="Tctex-1-like"/>
</dbReference>
<dbReference type="EMBL" id="BMAV01019513">
    <property type="protein sequence ID" value="GFY72578.1"/>
    <property type="molecule type" value="Genomic_DNA"/>
</dbReference>
<sequence length="174" mass="19716">MEIEDETEAPPVDLDDAVENGGIFFMTQILPIEIEEDLRPVAQDAEADDEVPRTDAEEDLCTYQLGPTAVVKPAVVTAIAERVLKRNLQNTEYSADEMRDNAIKISSDIREELKSLMLDRYRIVCQVTIGEKCEQDVAMAFLCLWKHEFDHYAVATFDGVNFFATAVVFMVYKQ</sequence>
<dbReference type="GO" id="GO:0005737">
    <property type="term" value="C:cytoplasm"/>
    <property type="evidence" value="ECO:0007669"/>
    <property type="project" value="TreeGrafter"/>
</dbReference>
<dbReference type="Gene3D" id="3.30.1140.40">
    <property type="entry name" value="Tctex-1"/>
    <property type="match status" value="1"/>
</dbReference>
<name>A0A8X6YHR4_9ARAC</name>
<dbReference type="GO" id="GO:0005868">
    <property type="term" value="C:cytoplasmic dynein complex"/>
    <property type="evidence" value="ECO:0007669"/>
    <property type="project" value="TreeGrafter"/>
</dbReference>
<reference evidence="2" key="1">
    <citation type="submission" date="2020-08" db="EMBL/GenBank/DDBJ databases">
        <title>Multicomponent nature underlies the extraordinary mechanical properties of spider dragline silk.</title>
        <authorList>
            <person name="Kono N."/>
            <person name="Nakamura H."/>
            <person name="Mori M."/>
            <person name="Yoshida Y."/>
            <person name="Ohtoshi R."/>
            <person name="Malay A.D."/>
            <person name="Moran D.A.P."/>
            <person name="Tomita M."/>
            <person name="Numata K."/>
            <person name="Arakawa K."/>
        </authorList>
    </citation>
    <scope>NUCLEOTIDE SEQUENCE</scope>
</reference>
<evidence type="ECO:0000313" key="3">
    <source>
        <dbReference type="Proteomes" id="UP000886998"/>
    </source>
</evidence>
<dbReference type="GO" id="GO:0045505">
    <property type="term" value="F:dynein intermediate chain binding"/>
    <property type="evidence" value="ECO:0007669"/>
    <property type="project" value="TreeGrafter"/>
</dbReference>
<dbReference type="GO" id="GO:0007018">
    <property type="term" value="P:microtubule-based movement"/>
    <property type="evidence" value="ECO:0007669"/>
    <property type="project" value="TreeGrafter"/>
</dbReference>
<comment type="caution">
    <text evidence="2">The sequence shown here is derived from an EMBL/GenBank/DDBJ whole genome shotgun (WGS) entry which is preliminary data.</text>
</comment>
<evidence type="ECO:0000313" key="2">
    <source>
        <dbReference type="EMBL" id="GFY72578.1"/>
    </source>
</evidence>
<dbReference type="PANTHER" id="PTHR21255">
    <property type="entry name" value="T-COMPLEX-ASSOCIATED-TESTIS-EXPRESSED 1/ DYNEIN LIGHT CHAIN"/>
    <property type="match status" value="1"/>
</dbReference>
<dbReference type="Pfam" id="PF03645">
    <property type="entry name" value="Tctex-1"/>
    <property type="match status" value="1"/>
</dbReference>
<dbReference type="Proteomes" id="UP000886998">
    <property type="component" value="Unassembled WGS sequence"/>
</dbReference>
<keyword evidence="3" id="KW-1185">Reference proteome</keyword>
<gene>
    <name evidence="2" type="primary">AVEN_217967_1</name>
    <name evidence="2" type="ORF">TNIN_329571</name>
</gene>
<accession>A0A8X6YHR4</accession>
<proteinExistence type="inferred from homology"/>
<comment type="similarity">
    <text evidence="1">Belongs to the dynein light chain Tctex-type family.</text>
</comment>
<dbReference type="PANTHER" id="PTHR21255:SF7">
    <property type="entry name" value="DYNEIN LIGHT CHAIN TCTEX-TYPE PROTEIN 2B"/>
    <property type="match status" value="1"/>
</dbReference>
<dbReference type="InterPro" id="IPR038586">
    <property type="entry name" value="Tctex-1-like_sf"/>
</dbReference>
<dbReference type="OrthoDB" id="10248487at2759"/>
<dbReference type="AlphaFoldDB" id="A0A8X6YHR4"/>